<feature type="domain" description="Threonine/Serine exporter ThrE" evidence="9">
    <location>
        <begin position="9"/>
        <end position="144"/>
    </location>
</feature>
<dbReference type="RefSeq" id="WP_189461147.1">
    <property type="nucleotide sequence ID" value="NZ_BMYO01000006.1"/>
</dbReference>
<keyword evidence="4 8" id="KW-0812">Transmembrane</keyword>
<evidence type="ECO:0000256" key="4">
    <source>
        <dbReference type="ARBA" id="ARBA00022692"/>
    </source>
</evidence>
<dbReference type="EMBL" id="BMYO01000006">
    <property type="protein sequence ID" value="GHD64662.1"/>
    <property type="molecule type" value="Genomic_DNA"/>
</dbReference>
<name>A0ABQ3H3L6_9NEIS</name>
<protein>
    <recommendedName>
        <fullName evidence="9">Threonine/Serine exporter ThrE domain-containing protein</fullName>
    </recommendedName>
</protein>
<evidence type="ECO:0000256" key="3">
    <source>
        <dbReference type="ARBA" id="ARBA00022519"/>
    </source>
</evidence>
<evidence type="ECO:0000256" key="6">
    <source>
        <dbReference type="ARBA" id="ARBA00023136"/>
    </source>
</evidence>
<evidence type="ECO:0000313" key="11">
    <source>
        <dbReference type="Proteomes" id="UP000604737"/>
    </source>
</evidence>
<evidence type="ECO:0000256" key="7">
    <source>
        <dbReference type="ARBA" id="ARBA00034125"/>
    </source>
</evidence>
<keyword evidence="3" id="KW-0997">Cell inner membrane</keyword>
<feature type="transmembrane region" description="Helical" evidence="8">
    <location>
        <begin position="125"/>
        <end position="145"/>
    </location>
</feature>
<organism evidence="10 11">
    <name type="scientific">Jeongeupia chitinilytica</name>
    <dbReference type="NCBI Taxonomy" id="1041641"/>
    <lineage>
        <taxon>Bacteria</taxon>
        <taxon>Pseudomonadati</taxon>
        <taxon>Pseudomonadota</taxon>
        <taxon>Betaproteobacteria</taxon>
        <taxon>Neisseriales</taxon>
        <taxon>Chitinibacteraceae</taxon>
        <taxon>Jeongeupia</taxon>
    </lineage>
</organism>
<reference evidence="11" key="1">
    <citation type="journal article" date="2019" name="Int. J. Syst. Evol. Microbiol.">
        <title>The Global Catalogue of Microorganisms (GCM) 10K type strain sequencing project: providing services to taxonomists for standard genome sequencing and annotation.</title>
        <authorList>
            <consortium name="The Broad Institute Genomics Platform"/>
            <consortium name="The Broad Institute Genome Sequencing Center for Infectious Disease"/>
            <person name="Wu L."/>
            <person name="Ma J."/>
        </authorList>
    </citation>
    <scope>NUCLEOTIDE SEQUENCE [LARGE SCALE GENOMIC DNA]</scope>
    <source>
        <strain evidence="11">KCTC 23701</strain>
    </source>
</reference>
<dbReference type="InterPro" id="IPR024528">
    <property type="entry name" value="ThrE_2"/>
</dbReference>
<keyword evidence="2" id="KW-1003">Cell membrane</keyword>
<keyword evidence="6 8" id="KW-0472">Membrane</keyword>
<accession>A0ABQ3H3L6</accession>
<dbReference type="PANTHER" id="PTHR34390">
    <property type="entry name" value="UPF0442 PROTEIN YJJB-RELATED"/>
    <property type="match status" value="1"/>
</dbReference>
<comment type="caution">
    <text evidence="10">The sequence shown here is derived from an EMBL/GenBank/DDBJ whole genome shotgun (WGS) entry which is preliminary data.</text>
</comment>
<keyword evidence="5 8" id="KW-1133">Transmembrane helix</keyword>
<evidence type="ECO:0000256" key="1">
    <source>
        <dbReference type="ARBA" id="ARBA00004651"/>
    </source>
</evidence>
<dbReference type="PANTHER" id="PTHR34390:SF1">
    <property type="entry name" value="SUCCINATE TRANSPORTER SUBUNIT YJJB-RELATED"/>
    <property type="match status" value="1"/>
</dbReference>
<evidence type="ECO:0000256" key="8">
    <source>
        <dbReference type="SAM" id="Phobius"/>
    </source>
</evidence>
<keyword evidence="11" id="KW-1185">Reference proteome</keyword>
<sequence>MSTWLISLWAAPAALGFALLFNAPPRALWAAAVLAVIGRLLRDVLMHTGIDITLGTLLAALAIGGLAELWARRVRLAAPVFAISAAIPMVPGVSMYEAVHALMKLSGLAAGQSAEPYLVDAGTGIVRAAMILLALTIGIAMPSLLMRKR</sequence>
<feature type="transmembrane region" description="Helical" evidence="8">
    <location>
        <begin position="76"/>
        <end position="96"/>
    </location>
</feature>
<evidence type="ECO:0000259" key="9">
    <source>
        <dbReference type="Pfam" id="PF12821"/>
    </source>
</evidence>
<evidence type="ECO:0000313" key="10">
    <source>
        <dbReference type="EMBL" id="GHD64662.1"/>
    </source>
</evidence>
<feature type="transmembrane region" description="Helical" evidence="8">
    <location>
        <begin position="46"/>
        <end position="69"/>
    </location>
</feature>
<dbReference type="Proteomes" id="UP000604737">
    <property type="component" value="Unassembled WGS sequence"/>
</dbReference>
<dbReference type="Pfam" id="PF12821">
    <property type="entry name" value="ThrE_2"/>
    <property type="match status" value="1"/>
</dbReference>
<proteinExistence type="inferred from homology"/>
<gene>
    <name evidence="10" type="ORF">GCM10007350_24210</name>
</gene>
<comment type="subcellular location">
    <subcellularLocation>
        <location evidence="1">Cell membrane</location>
        <topology evidence="1">Multi-pass membrane protein</topology>
    </subcellularLocation>
</comment>
<evidence type="ECO:0000256" key="2">
    <source>
        <dbReference type="ARBA" id="ARBA00022475"/>
    </source>
</evidence>
<comment type="similarity">
    <text evidence="7">Belongs to the ThrE exporter (TC 2.A.79) family.</text>
</comment>
<dbReference type="InterPro" id="IPR050539">
    <property type="entry name" value="ThrE_Dicarb/AminoAcid_Exp"/>
</dbReference>
<evidence type="ECO:0000256" key="5">
    <source>
        <dbReference type="ARBA" id="ARBA00022989"/>
    </source>
</evidence>